<organism evidence="1 2">
    <name type="scientific">Campylobacter gracilis RM3268</name>
    <dbReference type="NCBI Taxonomy" id="553220"/>
    <lineage>
        <taxon>Bacteria</taxon>
        <taxon>Pseudomonadati</taxon>
        <taxon>Campylobacterota</taxon>
        <taxon>Epsilonproteobacteria</taxon>
        <taxon>Campylobacterales</taxon>
        <taxon>Campylobacteraceae</taxon>
        <taxon>Campylobacter</taxon>
    </lineage>
</organism>
<dbReference type="EMBL" id="ACYG01000001">
    <property type="protein sequence ID" value="EEV19057.1"/>
    <property type="molecule type" value="Genomic_DNA"/>
</dbReference>
<evidence type="ECO:0000313" key="2">
    <source>
        <dbReference type="Proteomes" id="UP000005709"/>
    </source>
</evidence>
<reference evidence="1 2" key="1">
    <citation type="submission" date="2009-07" db="EMBL/GenBank/DDBJ databases">
        <authorList>
            <person name="Madupu R."/>
            <person name="Sebastian Y."/>
            <person name="Durkin A.S."/>
            <person name="Torralba M."/>
            <person name="Methe B."/>
            <person name="Sutton G.G."/>
            <person name="Strausberg R.L."/>
            <person name="Nelson K.E."/>
        </authorList>
    </citation>
    <scope>NUCLEOTIDE SEQUENCE [LARGE SCALE GENOMIC DNA]</scope>
    <source>
        <strain evidence="1 2">RM3268</strain>
    </source>
</reference>
<dbReference type="OrthoDB" id="5355353at2"/>
<evidence type="ECO:0000313" key="1">
    <source>
        <dbReference type="EMBL" id="EEV19057.1"/>
    </source>
</evidence>
<gene>
    <name evidence="1" type="ORF">CAMGR0001_2771</name>
</gene>
<comment type="caution">
    <text evidence="1">The sequence shown here is derived from an EMBL/GenBank/DDBJ whole genome shotgun (WGS) entry which is preliminary data.</text>
</comment>
<dbReference type="Proteomes" id="UP000005709">
    <property type="component" value="Unassembled WGS sequence"/>
</dbReference>
<sequence>MTSKFAKEFLAHKVVGGKKMPPDEILSEMFLEAMLWTANKCTPSELLRSVESERVYRNVANGFYITYPDKPNFSNEKEHIMIDESLTYAVINYVAFIINQDAFYRDLALEIISDYIANDGKERIFDD</sequence>
<name>C8PDQ7_9BACT</name>
<accession>C8PDQ7</accession>
<dbReference type="STRING" id="824.CGRAC_0205"/>
<dbReference type="RefSeq" id="WP_005868944.1">
    <property type="nucleotide sequence ID" value="NZ_ACYG01000001.1"/>
</dbReference>
<protein>
    <submittedName>
        <fullName evidence="1">Uncharacterized protein</fullName>
    </submittedName>
</protein>
<dbReference type="eggNOG" id="ENOG5030NYI">
    <property type="taxonomic scope" value="Bacteria"/>
</dbReference>
<keyword evidence="2" id="KW-1185">Reference proteome</keyword>
<dbReference type="AlphaFoldDB" id="C8PDQ7"/>
<proteinExistence type="predicted"/>